<dbReference type="Gene3D" id="3.80.10.10">
    <property type="entry name" value="Ribonuclease Inhibitor"/>
    <property type="match status" value="1"/>
</dbReference>
<dbReference type="InterPro" id="IPR036047">
    <property type="entry name" value="F-box-like_dom_sf"/>
</dbReference>
<dbReference type="InterPro" id="IPR001810">
    <property type="entry name" value="F-box_dom"/>
</dbReference>
<accession>A0AAD8R7E2</accession>
<sequence length="481" mass="53496">MMERMWRRAGADDEDRISDLPDALRLQILSLLPLKSAIRTAALSSRWRSLWEHRWPDPSSLRLRFPVPAPAAARDQLAAMDRRGRRRVDVFSLAFHAGQLAQPDLRRCLDYAAACGAEDVQLRLDGTTPRGARGGHRRAGVLTVHFPVGSPLLARLSVRGLHVTASANAMVATLEVVHLHSVSITDAALRRVVAACPRLRDLDLRYCRHLRRIDFTAVGVGNLRTLTVVDCSRATELRVPVAPFLRSFRFSGPFLCSNLFTGVTEGFQQLYLCSGGPETGLPPTNLPSAIPRLANLTTLTICSIALQYVSASVATFVKGTSLSRLRELQLLMFGMANSNLADIFSFLKTCSCPHLERLFVQLPTNTHDSFTKNYLDVAEEEPPEGGLENLELVKMTNFKGHHNEMRLVDFLLRNASRLSKLFLLAPKEDHPQGLQKIHSDVLPHFQKGEILDKASASTQIFFSEPGSSQVQPLHSEIFIRF</sequence>
<evidence type="ECO:0000259" key="1">
    <source>
        <dbReference type="Pfam" id="PF00646"/>
    </source>
</evidence>
<dbReference type="EMBL" id="JAUUTY010000006">
    <property type="protein sequence ID" value="KAK1615117.1"/>
    <property type="molecule type" value="Genomic_DNA"/>
</dbReference>
<dbReference type="PANTHER" id="PTHR34145:SF65">
    <property type="entry name" value="FBD DOMAIN-CONTAINING PROTEIN"/>
    <property type="match status" value="1"/>
</dbReference>
<evidence type="ECO:0000313" key="4">
    <source>
        <dbReference type="Proteomes" id="UP001231189"/>
    </source>
</evidence>
<evidence type="ECO:0000313" key="3">
    <source>
        <dbReference type="EMBL" id="KAK1615117.1"/>
    </source>
</evidence>
<dbReference type="InterPro" id="IPR053772">
    <property type="entry name" value="At1g61320/At1g61330-like"/>
</dbReference>
<dbReference type="Pfam" id="PF00646">
    <property type="entry name" value="F-box"/>
    <property type="match status" value="1"/>
</dbReference>
<evidence type="ECO:0000259" key="2">
    <source>
        <dbReference type="Pfam" id="PF23622"/>
    </source>
</evidence>
<feature type="domain" description="F-box" evidence="1">
    <location>
        <begin position="17"/>
        <end position="53"/>
    </location>
</feature>
<dbReference type="Pfam" id="PF23622">
    <property type="entry name" value="LRR_At1g61320_AtMIF1"/>
    <property type="match status" value="1"/>
</dbReference>
<proteinExistence type="predicted"/>
<dbReference type="AlphaFoldDB" id="A0AAD8R7E2"/>
<dbReference type="PANTHER" id="PTHR34145">
    <property type="entry name" value="OS02G0105600 PROTEIN"/>
    <property type="match status" value="1"/>
</dbReference>
<dbReference type="SUPFAM" id="SSF81383">
    <property type="entry name" value="F-box domain"/>
    <property type="match status" value="1"/>
</dbReference>
<dbReference type="InterPro" id="IPR032675">
    <property type="entry name" value="LRR_dom_sf"/>
</dbReference>
<keyword evidence="4" id="KW-1185">Reference proteome</keyword>
<dbReference type="InterPro" id="IPR053781">
    <property type="entry name" value="F-box_AtFBL13-like"/>
</dbReference>
<dbReference type="CDD" id="cd22160">
    <property type="entry name" value="F-box_AtFBL13-like"/>
    <property type="match status" value="1"/>
</dbReference>
<feature type="domain" description="At1g61320/AtMIF1 LRR" evidence="2">
    <location>
        <begin position="160"/>
        <end position="429"/>
    </location>
</feature>
<comment type="caution">
    <text evidence="3">The sequence shown here is derived from an EMBL/GenBank/DDBJ whole genome shotgun (WGS) entry which is preliminary data.</text>
</comment>
<gene>
    <name evidence="3" type="ORF">QYE76_020634</name>
</gene>
<reference evidence="3" key="1">
    <citation type="submission" date="2023-07" db="EMBL/GenBank/DDBJ databases">
        <title>A chromosome-level genome assembly of Lolium multiflorum.</title>
        <authorList>
            <person name="Chen Y."/>
            <person name="Copetti D."/>
            <person name="Kolliker R."/>
            <person name="Studer B."/>
        </authorList>
    </citation>
    <scope>NUCLEOTIDE SEQUENCE</scope>
    <source>
        <strain evidence="3">02402/16</strain>
        <tissue evidence="3">Leaf</tissue>
    </source>
</reference>
<dbReference type="Gene3D" id="1.20.1280.50">
    <property type="match status" value="1"/>
</dbReference>
<dbReference type="Proteomes" id="UP001231189">
    <property type="component" value="Unassembled WGS sequence"/>
</dbReference>
<name>A0AAD8R7E2_LOLMU</name>
<organism evidence="3 4">
    <name type="scientific">Lolium multiflorum</name>
    <name type="common">Italian ryegrass</name>
    <name type="synonym">Lolium perenne subsp. multiflorum</name>
    <dbReference type="NCBI Taxonomy" id="4521"/>
    <lineage>
        <taxon>Eukaryota</taxon>
        <taxon>Viridiplantae</taxon>
        <taxon>Streptophyta</taxon>
        <taxon>Embryophyta</taxon>
        <taxon>Tracheophyta</taxon>
        <taxon>Spermatophyta</taxon>
        <taxon>Magnoliopsida</taxon>
        <taxon>Liliopsida</taxon>
        <taxon>Poales</taxon>
        <taxon>Poaceae</taxon>
        <taxon>BOP clade</taxon>
        <taxon>Pooideae</taxon>
        <taxon>Poodae</taxon>
        <taxon>Poeae</taxon>
        <taxon>Poeae Chloroplast Group 2 (Poeae type)</taxon>
        <taxon>Loliodinae</taxon>
        <taxon>Loliinae</taxon>
        <taxon>Lolium</taxon>
    </lineage>
</organism>
<dbReference type="SUPFAM" id="SSF52047">
    <property type="entry name" value="RNI-like"/>
    <property type="match status" value="1"/>
</dbReference>
<protein>
    <recommendedName>
        <fullName evidence="5">F-box domain-containing protein</fullName>
    </recommendedName>
</protein>
<dbReference type="InterPro" id="IPR055357">
    <property type="entry name" value="LRR_At1g61320_AtMIF1"/>
</dbReference>
<evidence type="ECO:0008006" key="5">
    <source>
        <dbReference type="Google" id="ProtNLM"/>
    </source>
</evidence>